<evidence type="ECO:0000256" key="1">
    <source>
        <dbReference type="SAM" id="MobiDB-lite"/>
    </source>
</evidence>
<feature type="domain" description="SERTA" evidence="2">
    <location>
        <begin position="491"/>
        <end position="538"/>
    </location>
</feature>
<sequence>MGLPRASGSKKRRWSADGDEEDDGSASPSKAVCTSPPYALCAEDVLPPHPQSLAPLQSRCPPSSGTETIMEMTLTTSSSFDESEITRLPNEDNEEDTLVVSDTEEDEDALNDGDEDEGNFIDDEEDKDSGFIDGNSIDNSSDDDCDTKGDSSFLSSSSTSSQNSNNTPLSTELSVSLSSKSVEDPVVETDFQVSLAKVLPSSSSQLPTVCTTSISTSSCSPVTSNCNSSINHSSITNVSTIDDIKSSISLPGDSGFTIVTAAQTNAVVTTNTYQGSVSSPSYDPHNTYQSAFVSELYQSRSCTPPWSCTFYDGSQPTTTNKYMEITPNRSGIGAAAPPPPAAAAAAAVVGGGGQGQQSIQCDENGKSYLELGSASPFTNSYSNECGNFTTSPSTYNGNSYSQTFNGGAPGFSSGNGYFNNRQNFCPSSPYGYQTSESYGGNNYEESGGSYGYVNGCYPHNGNRIVGAPNRIQPQRCSSCDPTRTSPRPACYSQQRLSVLNLSMFKLNRFSRFPEPSLHRSVLICNTLRHIEREMEAEGLNMGAIIAHSHSYGTHGPHPGMPPPTGAGCPPDTLPSMPSTNTPGEGPLPSIHSSLIGPPLHPLSHPATPSPSTALYSCESPSGYHVSSYLHDSRDSPLPFDSSRENTPLRPFTPSIPGERQTILSPSEPIIASPQEEDSESLPSQRLCEDRAEGGGINWCSVLSLSSQTDLDSLNNNECNEWNNEGETSPATLTTLTSRTSSSLLSAPPGCSTPLHYSTETEDESSTPNWKLPSLSADDVLKSFPEPPRRPEEDLDSIIKVLVGS</sequence>
<dbReference type="OrthoDB" id="8735401at2759"/>
<dbReference type="PROSITE" id="PS51053">
    <property type="entry name" value="SERTA"/>
    <property type="match status" value="1"/>
</dbReference>
<feature type="compositionally biased region" description="Polar residues" evidence="1">
    <location>
        <begin position="60"/>
        <end position="80"/>
    </location>
</feature>
<evidence type="ECO:0000313" key="3">
    <source>
        <dbReference type="EMBL" id="KAB7506199.1"/>
    </source>
</evidence>
<feature type="region of interest" description="Disordered" evidence="1">
    <location>
        <begin position="1"/>
        <end position="171"/>
    </location>
</feature>
<accession>A0A5N5TIQ7</accession>
<gene>
    <name evidence="3" type="ORF">Anas_03973</name>
</gene>
<dbReference type="PANTHER" id="PTHR16277:SF7">
    <property type="entry name" value="RE12330P"/>
    <property type="match status" value="1"/>
</dbReference>
<dbReference type="Pfam" id="PF06031">
    <property type="entry name" value="SERTA"/>
    <property type="match status" value="1"/>
</dbReference>
<protein>
    <recommendedName>
        <fullName evidence="2">SERTA domain-containing protein</fullName>
    </recommendedName>
</protein>
<dbReference type="InterPro" id="IPR009263">
    <property type="entry name" value="SERTA_dom"/>
</dbReference>
<feature type="compositionally biased region" description="Acidic residues" evidence="1">
    <location>
        <begin position="91"/>
        <end position="127"/>
    </location>
</feature>
<dbReference type="PANTHER" id="PTHR16277">
    <property type="entry name" value="CELL DIVISION CYCLE ASSOCIATED PROTEIN 4/SERTA DOMAIN-CONTAINING PROTEIN 2"/>
    <property type="match status" value="1"/>
</dbReference>
<reference evidence="3 4" key="1">
    <citation type="journal article" date="2019" name="PLoS Biol.">
        <title>Sex chromosomes control vertical transmission of feminizing Wolbachia symbionts in an isopod.</title>
        <authorList>
            <person name="Becking T."/>
            <person name="Chebbi M.A."/>
            <person name="Giraud I."/>
            <person name="Moumen B."/>
            <person name="Laverre T."/>
            <person name="Caubet Y."/>
            <person name="Peccoud J."/>
            <person name="Gilbert C."/>
            <person name="Cordaux R."/>
        </authorList>
    </citation>
    <scope>NUCLEOTIDE SEQUENCE [LARGE SCALE GENOMIC DNA]</scope>
    <source>
        <strain evidence="3">ANa2</strain>
        <tissue evidence="3">Whole body excluding digestive tract and cuticle</tissue>
    </source>
</reference>
<proteinExistence type="predicted"/>
<comment type="caution">
    <text evidence="3">The sequence shown here is derived from an EMBL/GenBank/DDBJ whole genome shotgun (WGS) entry which is preliminary data.</text>
</comment>
<evidence type="ECO:0000313" key="4">
    <source>
        <dbReference type="Proteomes" id="UP000326759"/>
    </source>
</evidence>
<feature type="compositionally biased region" description="Low complexity" evidence="1">
    <location>
        <begin position="150"/>
        <end position="171"/>
    </location>
</feature>
<evidence type="ECO:0000259" key="2">
    <source>
        <dbReference type="PROSITE" id="PS51053"/>
    </source>
</evidence>
<feature type="region of interest" description="Disordered" evidence="1">
    <location>
        <begin position="550"/>
        <end position="661"/>
    </location>
</feature>
<dbReference type="InterPro" id="IPR052262">
    <property type="entry name" value="E2F-SERTA_domain_protein"/>
</dbReference>
<dbReference type="EMBL" id="SEYY01000942">
    <property type="protein sequence ID" value="KAB7506199.1"/>
    <property type="molecule type" value="Genomic_DNA"/>
</dbReference>
<keyword evidence="4" id="KW-1185">Reference proteome</keyword>
<feature type="region of interest" description="Disordered" evidence="1">
    <location>
        <begin position="740"/>
        <end position="773"/>
    </location>
</feature>
<dbReference type="GO" id="GO:0005634">
    <property type="term" value="C:nucleus"/>
    <property type="evidence" value="ECO:0007669"/>
    <property type="project" value="TreeGrafter"/>
</dbReference>
<organism evidence="3 4">
    <name type="scientific">Armadillidium nasatum</name>
    <dbReference type="NCBI Taxonomy" id="96803"/>
    <lineage>
        <taxon>Eukaryota</taxon>
        <taxon>Metazoa</taxon>
        <taxon>Ecdysozoa</taxon>
        <taxon>Arthropoda</taxon>
        <taxon>Crustacea</taxon>
        <taxon>Multicrustacea</taxon>
        <taxon>Malacostraca</taxon>
        <taxon>Eumalacostraca</taxon>
        <taxon>Peracarida</taxon>
        <taxon>Isopoda</taxon>
        <taxon>Oniscidea</taxon>
        <taxon>Crinocheta</taxon>
        <taxon>Armadillidiidae</taxon>
        <taxon>Armadillidium</taxon>
    </lineage>
</organism>
<dbReference type="Proteomes" id="UP000326759">
    <property type="component" value="Unassembled WGS sequence"/>
</dbReference>
<dbReference type="AlphaFoldDB" id="A0A5N5TIQ7"/>
<name>A0A5N5TIQ7_9CRUS</name>